<dbReference type="Proteomes" id="UP000076625">
    <property type="component" value="Unassembled WGS sequence"/>
</dbReference>
<comment type="caution">
    <text evidence="2">The sequence shown here is derived from an EMBL/GenBank/DDBJ whole genome shotgun (WGS) entry which is preliminary data.</text>
</comment>
<feature type="transmembrane region" description="Helical" evidence="1">
    <location>
        <begin position="50"/>
        <end position="70"/>
    </location>
</feature>
<organism evidence="2 3">
    <name type="scientific">Crenobacter luteus</name>
    <dbReference type="NCBI Taxonomy" id="1452487"/>
    <lineage>
        <taxon>Bacteria</taxon>
        <taxon>Pseudomonadati</taxon>
        <taxon>Pseudomonadota</taxon>
        <taxon>Betaproteobacteria</taxon>
        <taxon>Neisseriales</taxon>
        <taxon>Neisseriaceae</taxon>
        <taxon>Crenobacter</taxon>
    </lineage>
</organism>
<keyword evidence="1" id="KW-0472">Membrane</keyword>
<keyword evidence="1" id="KW-0812">Transmembrane</keyword>
<protein>
    <submittedName>
        <fullName evidence="2">Uncharacterized protein</fullName>
    </submittedName>
</protein>
<gene>
    <name evidence="2" type="ORF">AVW16_06730</name>
</gene>
<sequence length="85" mass="9026">MRLADLISNPDTGRMSHTKLWANVACATATGMFVYQGVKDTLTTDTWLIYLGLVGGYAAALRLIAAWRIAGRSKASHADKGAGDA</sequence>
<reference evidence="3" key="1">
    <citation type="submission" date="2016-01" db="EMBL/GenBank/DDBJ databases">
        <title>Draft genome of Chromobacterium sp. F49.</title>
        <authorList>
            <person name="Hong K.W."/>
        </authorList>
    </citation>
    <scope>NUCLEOTIDE SEQUENCE [LARGE SCALE GENOMIC DNA]</scope>
    <source>
        <strain evidence="3">CN10</strain>
    </source>
</reference>
<dbReference type="STRING" id="1452487.AVW16_06730"/>
<dbReference type="OrthoDB" id="8602200at2"/>
<dbReference type="AlphaFoldDB" id="A0A165FTP4"/>
<evidence type="ECO:0000313" key="2">
    <source>
        <dbReference type="EMBL" id="KZE34165.1"/>
    </source>
</evidence>
<proteinExistence type="predicted"/>
<dbReference type="EMBL" id="LQQU01000009">
    <property type="protein sequence ID" value="KZE34165.1"/>
    <property type="molecule type" value="Genomic_DNA"/>
</dbReference>
<accession>A0A165FTP4</accession>
<dbReference type="RefSeq" id="WP_066610306.1">
    <property type="nucleotide sequence ID" value="NZ_LQQU01000009.1"/>
</dbReference>
<evidence type="ECO:0000313" key="3">
    <source>
        <dbReference type="Proteomes" id="UP000076625"/>
    </source>
</evidence>
<name>A0A165FTP4_9NEIS</name>
<feature type="transmembrane region" description="Helical" evidence="1">
    <location>
        <begin position="20"/>
        <end position="38"/>
    </location>
</feature>
<evidence type="ECO:0000256" key="1">
    <source>
        <dbReference type="SAM" id="Phobius"/>
    </source>
</evidence>
<keyword evidence="3" id="KW-1185">Reference proteome</keyword>
<keyword evidence="1" id="KW-1133">Transmembrane helix</keyword>